<dbReference type="EMBL" id="JTDY01006794">
    <property type="protein sequence ID" value="KOB65684.1"/>
    <property type="molecule type" value="Genomic_DNA"/>
</dbReference>
<feature type="compositionally biased region" description="Basic and acidic residues" evidence="1">
    <location>
        <begin position="587"/>
        <end position="599"/>
    </location>
</feature>
<gene>
    <name evidence="2" type="ORF">OBRU01_22372</name>
</gene>
<sequence length="776" mass="88029">MVAKSPCDKVALREILSDADYRTIDDGGSLLPPSNEIFQIISEKMAEKGSLITPKHVYTIINNNRAGFRDMILKVFDIQEQVVSICENDVPKIVRRTTSIKVNLVISQEKWQTIAPQEKIYGKRIYWKLRPGWADVVAEALWMQNHLDCVFVFKNQSIFLSAIAKFYLTMEEFCRECNAKIFCTILKEPSKNSDVILECNRAVSHSGTKRRQLRGLRRLEVANFLIYGGKDAVTRRRKEDGRIKKIGDKNPPILRTNEVVRKVKEQPLLTKYGLQFGNPAFNLLKSAEHEPLQIYVSRVRNDPHATLTIDATGGIAKREKSLKPHIFLYQCVLVTRDGSVQPSKWIDRCEFLPQPYPRCKRSNSTNRCYRFWVVLANCGCAKSVHVVALSTCIGSEPSGKLLPSVHRLNFLNSKIKGIDLNNDDDNEDADQSDEEARNMNNGECKIVAEQNAAECESEITGWKSWRDKLYDAAVKIAYQSSNGDTINTCYNLDFAKRLRRYLLPYAPMWTAVMVPVFKRSSVTATSAAVEAEFADLKHREFRGEISMRIDWFRCKASDGPTQDANVKLKALVSTNLDESSETYSPSKVEDKQKSMKEDNPQNSTIEFDETSIDMKLQNNVCRTPNESTNNRLPSFEREETLPFQSAGMLTEHTIVVADSSRSFDNAPYEMAQQSRDENIPADNDWNVREEWEGLEKNTNQRDLTNNSPKKKREKPTCFDDCPEWDFIKHSTTANIPVLSNGNIAGPVRLDGTCLNVTSTCAFDSIFQGILSGLLAN</sequence>
<evidence type="ECO:0000313" key="3">
    <source>
        <dbReference type="Proteomes" id="UP000037510"/>
    </source>
</evidence>
<proteinExistence type="predicted"/>
<name>A0A0L7KRR2_OPEBR</name>
<feature type="region of interest" description="Disordered" evidence="1">
    <location>
        <begin position="579"/>
        <end position="604"/>
    </location>
</feature>
<dbReference type="AlphaFoldDB" id="A0A0L7KRR2"/>
<reference evidence="2 3" key="1">
    <citation type="journal article" date="2015" name="Genome Biol. Evol.">
        <title>The genome of winter moth (Operophtera brumata) provides a genomic perspective on sexual dimorphism and phenology.</title>
        <authorList>
            <person name="Derks M.F."/>
            <person name="Smit S."/>
            <person name="Salis L."/>
            <person name="Schijlen E."/>
            <person name="Bossers A."/>
            <person name="Mateman C."/>
            <person name="Pijl A.S."/>
            <person name="de Ridder D."/>
            <person name="Groenen M.A."/>
            <person name="Visser M.E."/>
            <person name="Megens H.J."/>
        </authorList>
    </citation>
    <scope>NUCLEOTIDE SEQUENCE [LARGE SCALE GENOMIC DNA]</scope>
    <source>
        <strain evidence="2">WM2013NL</strain>
        <tissue evidence="2">Head and thorax</tissue>
    </source>
</reference>
<accession>A0A0L7KRR2</accession>
<dbReference type="Proteomes" id="UP000037510">
    <property type="component" value="Unassembled WGS sequence"/>
</dbReference>
<evidence type="ECO:0000313" key="2">
    <source>
        <dbReference type="EMBL" id="KOB65684.1"/>
    </source>
</evidence>
<comment type="caution">
    <text evidence="2">The sequence shown here is derived from an EMBL/GenBank/DDBJ whole genome shotgun (WGS) entry which is preliminary data.</text>
</comment>
<keyword evidence="3" id="KW-1185">Reference proteome</keyword>
<evidence type="ECO:0000256" key="1">
    <source>
        <dbReference type="SAM" id="MobiDB-lite"/>
    </source>
</evidence>
<organism evidence="2 3">
    <name type="scientific">Operophtera brumata</name>
    <name type="common">Winter moth</name>
    <name type="synonym">Phalaena brumata</name>
    <dbReference type="NCBI Taxonomy" id="104452"/>
    <lineage>
        <taxon>Eukaryota</taxon>
        <taxon>Metazoa</taxon>
        <taxon>Ecdysozoa</taxon>
        <taxon>Arthropoda</taxon>
        <taxon>Hexapoda</taxon>
        <taxon>Insecta</taxon>
        <taxon>Pterygota</taxon>
        <taxon>Neoptera</taxon>
        <taxon>Endopterygota</taxon>
        <taxon>Lepidoptera</taxon>
        <taxon>Glossata</taxon>
        <taxon>Ditrysia</taxon>
        <taxon>Geometroidea</taxon>
        <taxon>Geometridae</taxon>
        <taxon>Larentiinae</taxon>
        <taxon>Operophtera</taxon>
    </lineage>
</organism>
<protein>
    <submittedName>
        <fullName evidence="2">Uncharacterized protein</fullName>
    </submittedName>
</protein>
<feature type="region of interest" description="Disordered" evidence="1">
    <location>
        <begin position="696"/>
        <end position="715"/>
    </location>
</feature>